<accession>A0A9D2EZG6</accession>
<dbReference type="CDD" id="cd04301">
    <property type="entry name" value="NAT_SF"/>
    <property type="match status" value="1"/>
</dbReference>
<dbReference type="Pfam" id="PF14542">
    <property type="entry name" value="Acetyltransf_CG"/>
    <property type="match status" value="1"/>
</dbReference>
<proteinExistence type="predicted"/>
<reference evidence="2" key="2">
    <citation type="submission" date="2021-04" db="EMBL/GenBank/DDBJ databases">
        <authorList>
            <person name="Gilroy R."/>
        </authorList>
    </citation>
    <scope>NUCLEOTIDE SEQUENCE</scope>
    <source>
        <strain evidence="2">ChiHjej12B11-14209</strain>
    </source>
</reference>
<name>A0A9D2EZG6_9ACTN</name>
<comment type="caution">
    <text evidence="2">The sequence shown here is derived from an EMBL/GenBank/DDBJ whole genome shotgun (WGS) entry which is preliminary data.</text>
</comment>
<dbReference type="AlphaFoldDB" id="A0A9D2EZG6"/>
<dbReference type="InterPro" id="IPR045057">
    <property type="entry name" value="Gcn5-rel_NAT"/>
</dbReference>
<gene>
    <name evidence="2" type="ORF">IAA19_06270</name>
</gene>
<sequence>MSYVMERDRVQLLDESWNVLAEVTFPEVERCVVEIRRTFVDESLRGQGVAGELMRRAVTSIAASGFRARPTCSYAVSWFEKHPEHAALLA</sequence>
<protein>
    <submittedName>
        <fullName evidence="2">N-acetyltransferase</fullName>
    </submittedName>
</protein>
<organism evidence="2 3">
    <name type="scientific">Candidatus Olsenella pullistercoris</name>
    <dbReference type="NCBI Taxonomy" id="2838712"/>
    <lineage>
        <taxon>Bacteria</taxon>
        <taxon>Bacillati</taxon>
        <taxon>Actinomycetota</taxon>
        <taxon>Coriobacteriia</taxon>
        <taxon>Coriobacteriales</taxon>
        <taxon>Atopobiaceae</taxon>
        <taxon>Olsenella</taxon>
    </lineage>
</organism>
<evidence type="ECO:0000259" key="1">
    <source>
        <dbReference type="PROSITE" id="PS51729"/>
    </source>
</evidence>
<dbReference type="EMBL" id="DXBM01000050">
    <property type="protein sequence ID" value="HIZ46608.1"/>
    <property type="molecule type" value="Genomic_DNA"/>
</dbReference>
<evidence type="ECO:0000313" key="3">
    <source>
        <dbReference type="Proteomes" id="UP000824062"/>
    </source>
</evidence>
<dbReference type="SUPFAM" id="SSF55729">
    <property type="entry name" value="Acyl-CoA N-acyltransferases (Nat)"/>
    <property type="match status" value="1"/>
</dbReference>
<dbReference type="PROSITE" id="PS51729">
    <property type="entry name" value="GNAT_YJDJ"/>
    <property type="match status" value="1"/>
</dbReference>
<feature type="domain" description="N-acetyltransferase" evidence="1">
    <location>
        <begin position="2"/>
        <end position="90"/>
    </location>
</feature>
<dbReference type="Gene3D" id="3.40.630.30">
    <property type="match status" value="1"/>
</dbReference>
<reference evidence="2" key="1">
    <citation type="journal article" date="2021" name="PeerJ">
        <title>Extensive microbial diversity within the chicken gut microbiome revealed by metagenomics and culture.</title>
        <authorList>
            <person name="Gilroy R."/>
            <person name="Ravi A."/>
            <person name="Getino M."/>
            <person name="Pursley I."/>
            <person name="Horton D.L."/>
            <person name="Alikhan N.F."/>
            <person name="Baker D."/>
            <person name="Gharbi K."/>
            <person name="Hall N."/>
            <person name="Watson M."/>
            <person name="Adriaenssens E.M."/>
            <person name="Foster-Nyarko E."/>
            <person name="Jarju S."/>
            <person name="Secka A."/>
            <person name="Antonio M."/>
            <person name="Oren A."/>
            <person name="Chaudhuri R.R."/>
            <person name="La Ragione R."/>
            <person name="Hildebrand F."/>
            <person name="Pallen M.J."/>
        </authorList>
    </citation>
    <scope>NUCLEOTIDE SEQUENCE</scope>
    <source>
        <strain evidence="2">ChiHjej12B11-14209</strain>
    </source>
</reference>
<dbReference type="InterPro" id="IPR031165">
    <property type="entry name" value="GNAT_YJDJ"/>
</dbReference>
<dbReference type="PANTHER" id="PTHR31435">
    <property type="entry name" value="PROTEIN NATD1"/>
    <property type="match status" value="1"/>
</dbReference>
<evidence type="ECO:0000313" key="2">
    <source>
        <dbReference type="EMBL" id="HIZ46608.1"/>
    </source>
</evidence>
<dbReference type="Proteomes" id="UP000824062">
    <property type="component" value="Unassembled WGS sequence"/>
</dbReference>
<dbReference type="PANTHER" id="PTHR31435:SF10">
    <property type="entry name" value="BSR4717 PROTEIN"/>
    <property type="match status" value="1"/>
</dbReference>
<dbReference type="InterPro" id="IPR016181">
    <property type="entry name" value="Acyl_CoA_acyltransferase"/>
</dbReference>